<dbReference type="Proteomes" id="UP001517247">
    <property type="component" value="Unassembled WGS sequence"/>
</dbReference>
<keyword evidence="3" id="KW-1185">Reference proteome</keyword>
<protein>
    <submittedName>
        <fullName evidence="2">DinB family protein</fullName>
    </submittedName>
</protein>
<comment type="caution">
    <text evidence="2">The sequence shown here is derived from an EMBL/GenBank/DDBJ whole genome shotgun (WGS) entry which is preliminary data.</text>
</comment>
<dbReference type="EMBL" id="SSHJ02000001">
    <property type="protein sequence ID" value="MFN0254318.1"/>
    <property type="molecule type" value="Genomic_DNA"/>
</dbReference>
<dbReference type="Gene3D" id="1.20.120.450">
    <property type="entry name" value="dinb family like domain"/>
    <property type="match status" value="1"/>
</dbReference>
<evidence type="ECO:0000313" key="3">
    <source>
        <dbReference type="Proteomes" id="UP001517247"/>
    </source>
</evidence>
<name>A0ABW9J3F9_9SPHI</name>
<dbReference type="Pfam" id="PF12867">
    <property type="entry name" value="DinB_2"/>
    <property type="match status" value="1"/>
</dbReference>
<gene>
    <name evidence="2" type="ORF">E6A44_001960</name>
</gene>
<proteinExistence type="predicted"/>
<sequence length="166" mass="18751">MENNTMLSENLKSTFSDLEKAIHRFNENSFNQKPNGSNWSPAMVTQHLVLAGTGIDQVLLGNTNSTEGKADGKVAQIKGIFLDFDSKFTSPKFIEPADQNYQLKEQLNKLTNISRSIISIIPDLDLSLTCTDFEMPFLGYLTRLELISFVIFHTQRHTHQLNNMAN</sequence>
<evidence type="ECO:0000313" key="2">
    <source>
        <dbReference type="EMBL" id="MFN0254318.1"/>
    </source>
</evidence>
<organism evidence="2 3">
    <name type="scientific">Pedobacter ureilyticus</name>
    <dbReference type="NCBI Taxonomy" id="1393051"/>
    <lineage>
        <taxon>Bacteria</taxon>
        <taxon>Pseudomonadati</taxon>
        <taxon>Bacteroidota</taxon>
        <taxon>Sphingobacteriia</taxon>
        <taxon>Sphingobacteriales</taxon>
        <taxon>Sphingobacteriaceae</taxon>
        <taxon>Pedobacter</taxon>
    </lineage>
</organism>
<evidence type="ECO:0000259" key="1">
    <source>
        <dbReference type="Pfam" id="PF12867"/>
    </source>
</evidence>
<dbReference type="InterPro" id="IPR024775">
    <property type="entry name" value="DinB-like"/>
</dbReference>
<dbReference type="InterPro" id="IPR034660">
    <property type="entry name" value="DinB/YfiT-like"/>
</dbReference>
<accession>A0ABW9J3F9</accession>
<feature type="domain" description="DinB-like" evidence="1">
    <location>
        <begin position="12"/>
        <end position="161"/>
    </location>
</feature>
<reference evidence="2 3" key="1">
    <citation type="submission" date="2024-12" db="EMBL/GenBank/DDBJ databases">
        <authorList>
            <person name="Hu S."/>
        </authorList>
    </citation>
    <scope>NUCLEOTIDE SEQUENCE [LARGE SCALE GENOMIC DNA]</scope>
    <source>
        <strain evidence="2 3">THG-T11</strain>
    </source>
</reference>
<dbReference type="SUPFAM" id="SSF109854">
    <property type="entry name" value="DinB/YfiT-like putative metalloenzymes"/>
    <property type="match status" value="1"/>
</dbReference>
<dbReference type="RefSeq" id="WP_138721482.1">
    <property type="nucleotide sequence ID" value="NZ_SSHJ02000001.1"/>
</dbReference>